<keyword evidence="1" id="KW-0732">Signal</keyword>
<accession>A0A4D6M762</accession>
<dbReference type="AlphaFoldDB" id="A0A4D6M762"/>
<proteinExistence type="predicted"/>
<feature type="signal peptide" evidence="1">
    <location>
        <begin position="1"/>
        <end position="21"/>
    </location>
</feature>
<dbReference type="EMBL" id="CP039350">
    <property type="protein sequence ID" value="QCD96747.1"/>
    <property type="molecule type" value="Genomic_DNA"/>
</dbReference>
<evidence type="ECO:0000313" key="3">
    <source>
        <dbReference type="Proteomes" id="UP000501690"/>
    </source>
</evidence>
<keyword evidence="3" id="KW-1185">Reference proteome</keyword>
<reference evidence="2 3" key="1">
    <citation type="submission" date="2019-04" db="EMBL/GenBank/DDBJ databases">
        <title>An improved genome assembly and genetic linkage map for asparagus bean, Vigna unguiculata ssp. sesquipedialis.</title>
        <authorList>
            <person name="Xia Q."/>
            <person name="Zhang R."/>
            <person name="Dong Y."/>
        </authorList>
    </citation>
    <scope>NUCLEOTIDE SEQUENCE [LARGE SCALE GENOMIC DNA]</scope>
    <source>
        <tissue evidence="2">Leaf</tissue>
    </source>
</reference>
<protein>
    <submittedName>
        <fullName evidence="2">Uncharacterized protein</fullName>
    </submittedName>
</protein>
<gene>
    <name evidence="2" type="ORF">DEO72_LG6g1456</name>
</gene>
<dbReference type="Proteomes" id="UP000501690">
    <property type="component" value="Linkage Group LG6"/>
</dbReference>
<evidence type="ECO:0000256" key="1">
    <source>
        <dbReference type="SAM" id="SignalP"/>
    </source>
</evidence>
<evidence type="ECO:0000313" key="2">
    <source>
        <dbReference type="EMBL" id="QCD96747.1"/>
    </source>
</evidence>
<name>A0A4D6M762_VIGUN</name>
<organism evidence="2 3">
    <name type="scientific">Vigna unguiculata</name>
    <name type="common">Cowpea</name>
    <dbReference type="NCBI Taxonomy" id="3917"/>
    <lineage>
        <taxon>Eukaryota</taxon>
        <taxon>Viridiplantae</taxon>
        <taxon>Streptophyta</taxon>
        <taxon>Embryophyta</taxon>
        <taxon>Tracheophyta</taxon>
        <taxon>Spermatophyta</taxon>
        <taxon>Magnoliopsida</taxon>
        <taxon>eudicotyledons</taxon>
        <taxon>Gunneridae</taxon>
        <taxon>Pentapetalae</taxon>
        <taxon>rosids</taxon>
        <taxon>fabids</taxon>
        <taxon>Fabales</taxon>
        <taxon>Fabaceae</taxon>
        <taxon>Papilionoideae</taxon>
        <taxon>50 kb inversion clade</taxon>
        <taxon>NPAAA clade</taxon>
        <taxon>indigoferoid/millettioid clade</taxon>
        <taxon>Phaseoleae</taxon>
        <taxon>Vigna</taxon>
    </lineage>
</organism>
<sequence length="75" mass="8337">MVFQLIMTVGHLFIGMGWLTGQLFQPLHHSCLVSNFGALYNFITQENLEATLVFSSLIVSTKYGITAVAFAKCCY</sequence>
<feature type="chain" id="PRO_5020027316" evidence="1">
    <location>
        <begin position="22"/>
        <end position="75"/>
    </location>
</feature>